<dbReference type="PROSITE" id="PS00761">
    <property type="entry name" value="SPASE_I_3"/>
    <property type="match status" value="1"/>
</dbReference>
<dbReference type="InterPro" id="IPR019533">
    <property type="entry name" value="Peptidase_S26"/>
</dbReference>
<dbReference type="InterPro" id="IPR036286">
    <property type="entry name" value="LexA/Signal_pep-like_sf"/>
</dbReference>
<evidence type="ECO:0000256" key="3">
    <source>
        <dbReference type="ARBA" id="ARBA00009370"/>
    </source>
</evidence>
<evidence type="ECO:0000256" key="1">
    <source>
        <dbReference type="ARBA" id="ARBA00000677"/>
    </source>
</evidence>
<keyword evidence="7" id="KW-1133">Transmembrane helix</keyword>
<dbReference type="GO" id="GO:0005886">
    <property type="term" value="C:plasma membrane"/>
    <property type="evidence" value="ECO:0007669"/>
    <property type="project" value="UniProtKB-SubCell"/>
</dbReference>
<sequence>MPETEPRTPDPQGQNLPRVTSAAIPDEPQAEPSTARLPQARVEDGRASGAGVGTAGAGAGAAGSGAEPGAGTGTGTARARAAAAAPSAASGDEGAGALRADRAGGERHAGPAHAGRSPRRARKAKAREGHSPFFLWLKEVATVVVVAVVLSFLIKTFLFRAFYIPSESMVNTLDVNDRIFVNLLVPKPMALERGDVVVFKDSQGWLTPAAEKKKGPFTWVQDGLTFVGLLPDNSEQHLVKRVIGLPGDHVVCCDAGGQLTVNGAPLNEKYINPAEIPQVHDFDVVVPAGKVWVMGDNRNHSADSRAHMDTNGGFVNESDIEGRAAVIAWPLNRISALDNYPDVFRAVPAPAGK</sequence>
<comment type="similarity">
    <text evidence="3 7">Belongs to the peptidase S26 family.</text>
</comment>
<keyword evidence="7" id="KW-0812">Transmembrane</keyword>
<gene>
    <name evidence="10" type="ORF">C8D78_2926</name>
</gene>
<evidence type="ECO:0000256" key="2">
    <source>
        <dbReference type="ARBA" id="ARBA00004401"/>
    </source>
</evidence>
<dbReference type="GO" id="GO:0006465">
    <property type="term" value="P:signal peptide processing"/>
    <property type="evidence" value="ECO:0007669"/>
    <property type="project" value="InterPro"/>
</dbReference>
<dbReference type="InterPro" id="IPR019758">
    <property type="entry name" value="Pept_S26A_signal_pept_1_CS"/>
</dbReference>
<protein>
    <recommendedName>
        <fullName evidence="4 7">Signal peptidase I</fullName>
        <ecNumber evidence="4 7">3.4.21.89</ecNumber>
    </recommendedName>
</protein>
<evidence type="ECO:0000313" key="10">
    <source>
        <dbReference type="EMBL" id="RKR18725.1"/>
    </source>
</evidence>
<dbReference type="Proteomes" id="UP000276055">
    <property type="component" value="Unassembled WGS sequence"/>
</dbReference>
<dbReference type="InterPro" id="IPR000223">
    <property type="entry name" value="Pept_S26A_signal_pept_1"/>
</dbReference>
<evidence type="ECO:0000256" key="6">
    <source>
        <dbReference type="PIRSR" id="PIRSR600223-1"/>
    </source>
</evidence>
<dbReference type="NCBIfam" id="TIGR02227">
    <property type="entry name" value="sigpep_I_bact"/>
    <property type="match status" value="1"/>
</dbReference>
<evidence type="ECO:0000256" key="7">
    <source>
        <dbReference type="RuleBase" id="RU362042"/>
    </source>
</evidence>
<reference evidence="10 11" key="1">
    <citation type="submission" date="2018-10" db="EMBL/GenBank/DDBJ databases">
        <title>Genomic Encyclopedia of Type Strains, Phase IV (KMG-IV): sequencing the most valuable type-strain genomes for metagenomic binning, comparative biology and taxonomic classification.</title>
        <authorList>
            <person name="Goeker M."/>
        </authorList>
    </citation>
    <scope>NUCLEOTIDE SEQUENCE [LARGE SCALE GENOMIC DNA]</scope>
    <source>
        <strain evidence="10 11">DSM 25586</strain>
    </source>
</reference>
<dbReference type="GO" id="GO:0004252">
    <property type="term" value="F:serine-type endopeptidase activity"/>
    <property type="evidence" value="ECO:0007669"/>
    <property type="project" value="InterPro"/>
</dbReference>
<comment type="subcellular location">
    <subcellularLocation>
        <location evidence="2">Cell membrane</location>
        <topology evidence="2">Single-pass type II membrane protein</topology>
    </subcellularLocation>
    <subcellularLocation>
        <location evidence="7">Membrane</location>
        <topology evidence="7">Single-pass type II membrane protein</topology>
    </subcellularLocation>
</comment>
<feature type="active site" evidence="6">
    <location>
        <position position="240"/>
    </location>
</feature>
<feature type="active site" evidence="6">
    <location>
        <position position="168"/>
    </location>
</feature>
<dbReference type="PRINTS" id="PR00727">
    <property type="entry name" value="LEADERPTASE"/>
</dbReference>
<keyword evidence="7" id="KW-0472">Membrane</keyword>
<dbReference type="CDD" id="cd06530">
    <property type="entry name" value="S26_SPase_I"/>
    <property type="match status" value="1"/>
</dbReference>
<keyword evidence="5 7" id="KW-0378">Hydrolase</keyword>
<comment type="caution">
    <text evidence="10">The sequence shown here is derived from an EMBL/GenBank/DDBJ whole genome shotgun (WGS) entry which is preliminary data.</text>
</comment>
<feature type="region of interest" description="Disordered" evidence="8">
    <location>
        <begin position="1"/>
        <end position="124"/>
    </location>
</feature>
<dbReference type="AlphaFoldDB" id="A0A495EP38"/>
<evidence type="ECO:0000313" key="11">
    <source>
        <dbReference type="Proteomes" id="UP000276055"/>
    </source>
</evidence>
<keyword evidence="7" id="KW-0645">Protease</keyword>
<dbReference type="RefSeq" id="WP_244208415.1">
    <property type="nucleotide sequence ID" value="NZ_RBIR01000006.1"/>
</dbReference>
<dbReference type="Pfam" id="PF10502">
    <property type="entry name" value="Peptidase_S26"/>
    <property type="match status" value="1"/>
</dbReference>
<feature type="domain" description="Peptidase S26" evidence="9">
    <location>
        <begin position="138"/>
        <end position="329"/>
    </location>
</feature>
<dbReference type="Gene3D" id="2.10.109.10">
    <property type="entry name" value="Umud Fragment, subunit A"/>
    <property type="match status" value="1"/>
</dbReference>
<organism evidence="10 11">
    <name type="scientific">Arthrobacter oryzae</name>
    <dbReference type="NCBI Taxonomy" id="409290"/>
    <lineage>
        <taxon>Bacteria</taxon>
        <taxon>Bacillati</taxon>
        <taxon>Actinomycetota</taxon>
        <taxon>Actinomycetes</taxon>
        <taxon>Micrococcales</taxon>
        <taxon>Micrococcaceae</taxon>
        <taxon>Arthrobacter</taxon>
    </lineage>
</organism>
<dbReference type="GO" id="GO:0009003">
    <property type="term" value="F:signal peptidase activity"/>
    <property type="evidence" value="ECO:0007669"/>
    <property type="project" value="UniProtKB-EC"/>
</dbReference>
<proteinExistence type="inferred from homology"/>
<feature type="compositionally biased region" description="Gly residues" evidence="8">
    <location>
        <begin position="48"/>
        <end position="74"/>
    </location>
</feature>
<feature type="compositionally biased region" description="Basic and acidic residues" evidence="8">
    <location>
        <begin position="99"/>
        <end position="109"/>
    </location>
</feature>
<comment type="catalytic activity">
    <reaction evidence="1 7">
        <text>Cleavage of hydrophobic, N-terminal signal or leader sequences from secreted and periplasmic proteins.</text>
        <dbReference type="EC" id="3.4.21.89"/>
    </reaction>
</comment>
<evidence type="ECO:0000256" key="5">
    <source>
        <dbReference type="ARBA" id="ARBA00022801"/>
    </source>
</evidence>
<dbReference type="PANTHER" id="PTHR43390">
    <property type="entry name" value="SIGNAL PEPTIDASE I"/>
    <property type="match status" value="1"/>
</dbReference>
<feature type="compositionally biased region" description="Low complexity" evidence="8">
    <location>
        <begin position="75"/>
        <end position="98"/>
    </location>
</feature>
<evidence type="ECO:0000256" key="4">
    <source>
        <dbReference type="ARBA" id="ARBA00013208"/>
    </source>
</evidence>
<dbReference type="EC" id="3.4.21.89" evidence="4 7"/>
<dbReference type="SUPFAM" id="SSF51306">
    <property type="entry name" value="LexA/Signal peptidase"/>
    <property type="match status" value="1"/>
</dbReference>
<dbReference type="EMBL" id="RBIR01000006">
    <property type="protein sequence ID" value="RKR18725.1"/>
    <property type="molecule type" value="Genomic_DNA"/>
</dbReference>
<feature type="transmembrane region" description="Helical" evidence="7">
    <location>
        <begin position="133"/>
        <end position="154"/>
    </location>
</feature>
<evidence type="ECO:0000259" key="9">
    <source>
        <dbReference type="Pfam" id="PF10502"/>
    </source>
</evidence>
<accession>A0A495EP38</accession>
<name>A0A495EP38_9MICC</name>
<evidence type="ECO:0000256" key="8">
    <source>
        <dbReference type="SAM" id="MobiDB-lite"/>
    </source>
</evidence>
<dbReference type="PANTHER" id="PTHR43390:SF1">
    <property type="entry name" value="CHLOROPLAST PROCESSING PEPTIDASE"/>
    <property type="match status" value="1"/>
</dbReference>